<proteinExistence type="inferred from homology"/>
<feature type="active site" description="Proton acceptor" evidence="9">
    <location>
        <position position="62"/>
    </location>
</feature>
<evidence type="ECO:0000256" key="7">
    <source>
        <dbReference type="ARBA" id="ARBA00031445"/>
    </source>
</evidence>
<feature type="site" description="Transition state stabilizer" evidence="10">
    <location>
        <position position="132"/>
    </location>
</feature>
<comment type="caution">
    <text evidence="13">The sequence shown here is derived from an EMBL/GenBank/DDBJ whole genome shotgun (WGS) entry which is preliminary data.</text>
</comment>
<dbReference type="AlphaFoldDB" id="A0A369TCV7"/>
<evidence type="ECO:0000256" key="4">
    <source>
        <dbReference type="ARBA" id="ARBA00012621"/>
    </source>
</evidence>
<evidence type="ECO:0000256" key="3">
    <source>
        <dbReference type="ARBA" id="ARBA00006380"/>
    </source>
</evidence>
<evidence type="ECO:0000256" key="1">
    <source>
        <dbReference type="ARBA" id="ARBA00003394"/>
    </source>
</evidence>
<dbReference type="GO" id="GO:0009245">
    <property type="term" value="P:lipid A biosynthetic process"/>
    <property type="evidence" value="ECO:0007669"/>
    <property type="project" value="TreeGrafter"/>
</dbReference>
<evidence type="ECO:0000256" key="2">
    <source>
        <dbReference type="ARBA" id="ARBA00004713"/>
    </source>
</evidence>
<protein>
    <recommendedName>
        <fullName evidence="5 11">3-deoxy-D-manno-octulosonic acid transferase</fullName>
        <shortName evidence="11">Kdo transferase</shortName>
        <ecNumber evidence="4 11">2.4.99.12</ecNumber>
    </recommendedName>
    <alternativeName>
        <fullName evidence="7 11">Lipid IV(A) 3-deoxy-D-manno-octulosonic acid transferase</fullName>
    </alternativeName>
</protein>
<dbReference type="Pfam" id="PF04413">
    <property type="entry name" value="Glycos_transf_N"/>
    <property type="match status" value="1"/>
</dbReference>
<evidence type="ECO:0000256" key="6">
    <source>
        <dbReference type="ARBA" id="ARBA00022679"/>
    </source>
</evidence>
<dbReference type="Proteomes" id="UP000253941">
    <property type="component" value="Unassembled WGS sequence"/>
</dbReference>
<dbReference type="EMBL" id="QPMH01000006">
    <property type="protein sequence ID" value="RDD62364.1"/>
    <property type="molecule type" value="Genomic_DNA"/>
</dbReference>
<sequence length="429" mass="46830">MNMLPVYRAATTLGSPALRWWLKRRVRQGKEDAERLGERFGHTSIARPAGPLVWMHGASVGESLSLLPLIDALRQRDPDLNIMVTTGTATSAHILAGRLPEGVLHQFNPADSPRWVARFLDTWQPDLALYVESELWPAMLSLTQARGIPTGLLNARMSDSSYRTWQRLPGLIRPLMGEFRFCLAQNPTQAERMAALGARNPKPLGNLKFAAKPLAADEAELARLREEFGTRPRWLAASTHPGEEAIAAEVHASLKAAHPELLTIVAVRHPERGDSVARELRGRGLKVVRRSRGETIQPESDVYLADTLGEMGLFYRLAEIAFVGGSMGELGGHNPIEPAQLGCAVLHGPDMRNFSEVAEDLAEAGGSWQVRDAAGLARALGRLLAEPDTREHQAGAAKQVADAQADMLDKVLAELEPFLAPLRGQARVA</sequence>
<keyword evidence="14" id="KW-1185">Reference proteome</keyword>
<dbReference type="Gene3D" id="3.40.50.2000">
    <property type="entry name" value="Glycogen Phosphorylase B"/>
    <property type="match status" value="1"/>
</dbReference>
<keyword evidence="11" id="KW-0472">Membrane</keyword>
<dbReference type="GO" id="GO:0043842">
    <property type="term" value="F:Kdo transferase activity"/>
    <property type="evidence" value="ECO:0007669"/>
    <property type="project" value="UniProtKB-EC"/>
</dbReference>
<dbReference type="PANTHER" id="PTHR42755">
    <property type="entry name" value="3-DEOXY-MANNO-OCTULOSONATE CYTIDYLYLTRANSFERASE"/>
    <property type="match status" value="1"/>
</dbReference>
<dbReference type="UniPathway" id="UPA00958"/>
<accession>A0A369TCV7</accession>
<feature type="site" description="Transition state stabilizer" evidence="10">
    <location>
        <position position="208"/>
    </location>
</feature>
<evidence type="ECO:0000256" key="8">
    <source>
        <dbReference type="ARBA" id="ARBA00049183"/>
    </source>
</evidence>
<reference evidence="13 14" key="1">
    <citation type="submission" date="2018-07" db="EMBL/GenBank/DDBJ databases">
        <title>Venubactetium sediminum gen. nov., sp. nov., isolated from a marine solar saltern.</title>
        <authorList>
            <person name="Wang S."/>
        </authorList>
    </citation>
    <scope>NUCLEOTIDE SEQUENCE [LARGE SCALE GENOMIC DNA]</scope>
    <source>
        <strain evidence="13 14">WD2A32</strain>
    </source>
</reference>
<name>A0A369TCV7_9PROT</name>
<comment type="subcellular location">
    <subcellularLocation>
        <location evidence="11">Cell membrane</location>
    </subcellularLocation>
</comment>
<comment type="catalytic activity">
    <reaction evidence="8 11">
        <text>lipid IVA (E. coli) + CMP-3-deoxy-beta-D-manno-octulosonate = alpha-Kdo-(2-&gt;6)-lipid IVA (E. coli) + CMP + H(+)</text>
        <dbReference type="Rhea" id="RHEA:28066"/>
        <dbReference type="ChEBI" id="CHEBI:15378"/>
        <dbReference type="ChEBI" id="CHEBI:58603"/>
        <dbReference type="ChEBI" id="CHEBI:60364"/>
        <dbReference type="ChEBI" id="CHEBI:60377"/>
        <dbReference type="ChEBI" id="CHEBI:85987"/>
        <dbReference type="EC" id="2.4.99.12"/>
    </reaction>
</comment>
<dbReference type="RefSeq" id="WP_114581876.1">
    <property type="nucleotide sequence ID" value="NZ_QPMH01000006.1"/>
</dbReference>
<gene>
    <name evidence="13" type="ORF">DRB17_09070</name>
</gene>
<comment type="similarity">
    <text evidence="3">Belongs to the glycosyltransferase group 1 family. Glycosyltransferase 30 subfamily.</text>
</comment>
<feature type="domain" description="3-deoxy-D-manno-octulosonic-acid transferase N-terminal" evidence="12">
    <location>
        <begin position="34"/>
        <end position="210"/>
    </location>
</feature>
<dbReference type="SUPFAM" id="SSF53756">
    <property type="entry name" value="UDP-Glycosyltransferase/glycogen phosphorylase"/>
    <property type="match status" value="1"/>
</dbReference>
<evidence type="ECO:0000256" key="10">
    <source>
        <dbReference type="PIRSR" id="PIRSR639901-2"/>
    </source>
</evidence>
<comment type="pathway">
    <text evidence="2 11">Bacterial outer membrane biogenesis; LPS core biosynthesis.</text>
</comment>
<organism evidence="13 14">
    <name type="scientific">Ferruginivarius sediminum</name>
    <dbReference type="NCBI Taxonomy" id="2661937"/>
    <lineage>
        <taxon>Bacteria</taxon>
        <taxon>Pseudomonadati</taxon>
        <taxon>Pseudomonadota</taxon>
        <taxon>Alphaproteobacteria</taxon>
        <taxon>Rhodospirillales</taxon>
        <taxon>Rhodospirillaceae</taxon>
        <taxon>Ferruginivarius</taxon>
    </lineage>
</organism>
<dbReference type="EC" id="2.4.99.12" evidence="4 11"/>
<dbReference type="InterPro" id="IPR038107">
    <property type="entry name" value="Glycos_transf_N_sf"/>
</dbReference>
<keyword evidence="11" id="KW-1003">Cell membrane</keyword>
<evidence type="ECO:0000256" key="11">
    <source>
        <dbReference type="RuleBase" id="RU365103"/>
    </source>
</evidence>
<dbReference type="InterPro" id="IPR039901">
    <property type="entry name" value="Kdotransferase"/>
</dbReference>
<dbReference type="GO" id="GO:0005886">
    <property type="term" value="C:plasma membrane"/>
    <property type="evidence" value="ECO:0007669"/>
    <property type="project" value="UniProtKB-SubCell"/>
</dbReference>
<dbReference type="InterPro" id="IPR007507">
    <property type="entry name" value="Glycos_transf_N"/>
</dbReference>
<evidence type="ECO:0000256" key="9">
    <source>
        <dbReference type="PIRSR" id="PIRSR639901-1"/>
    </source>
</evidence>
<evidence type="ECO:0000313" key="13">
    <source>
        <dbReference type="EMBL" id="RDD62364.1"/>
    </source>
</evidence>
<keyword evidence="6 11" id="KW-0808">Transferase</keyword>
<keyword evidence="11" id="KW-0448">Lipopolysaccharide biosynthesis</keyword>
<dbReference type="GO" id="GO:0009244">
    <property type="term" value="P:lipopolysaccharide core region biosynthetic process"/>
    <property type="evidence" value="ECO:0007669"/>
    <property type="project" value="UniProtKB-UniRule"/>
</dbReference>
<evidence type="ECO:0000256" key="5">
    <source>
        <dbReference type="ARBA" id="ARBA00019077"/>
    </source>
</evidence>
<dbReference type="FunFam" id="3.40.50.2000:FF:000032">
    <property type="entry name" value="3-deoxy-D-manno-octulosonic acid transferase"/>
    <property type="match status" value="1"/>
</dbReference>
<evidence type="ECO:0000259" key="12">
    <source>
        <dbReference type="Pfam" id="PF04413"/>
    </source>
</evidence>
<comment type="function">
    <text evidence="1 11">Involved in lipopolysaccharide (LPS) biosynthesis. Catalyzes the transfer of 3-deoxy-D-manno-octulosonate (Kdo) residue(s) from CMP-Kdo to lipid IV(A), the tetraacyldisaccharide-1,4'-bisphosphate precursor of lipid A.</text>
</comment>
<dbReference type="Gene3D" id="3.40.50.11720">
    <property type="entry name" value="3-Deoxy-D-manno-octulosonic-acid transferase, N-terminal domain"/>
    <property type="match status" value="1"/>
</dbReference>
<dbReference type="PANTHER" id="PTHR42755:SF1">
    <property type="entry name" value="3-DEOXY-D-MANNO-OCTULOSONIC ACID TRANSFERASE, MITOCHONDRIAL-RELATED"/>
    <property type="match status" value="1"/>
</dbReference>
<evidence type="ECO:0000313" key="14">
    <source>
        <dbReference type="Proteomes" id="UP000253941"/>
    </source>
</evidence>